<organism evidence="2 3">
    <name type="scientific">candidate division WOR_3 bacterium SM23_42</name>
    <dbReference type="NCBI Taxonomy" id="1703779"/>
    <lineage>
        <taxon>Bacteria</taxon>
        <taxon>Bacteria division WOR-3</taxon>
    </lineage>
</organism>
<evidence type="ECO:0000313" key="2">
    <source>
        <dbReference type="EMBL" id="KPK64436.1"/>
    </source>
</evidence>
<dbReference type="STRING" id="1703779.AMJ83_01605"/>
<comment type="caution">
    <text evidence="2">The sequence shown here is derived from an EMBL/GenBank/DDBJ whole genome shotgun (WGS) entry which is preliminary data.</text>
</comment>
<dbReference type="AlphaFoldDB" id="A0A0S8FWY1"/>
<feature type="transmembrane region" description="Helical" evidence="1">
    <location>
        <begin position="14"/>
        <end position="32"/>
    </location>
</feature>
<proteinExistence type="predicted"/>
<name>A0A0S8FWY1_UNCW3</name>
<protein>
    <submittedName>
        <fullName evidence="2">Uncharacterized protein</fullName>
    </submittedName>
</protein>
<evidence type="ECO:0000313" key="3">
    <source>
        <dbReference type="Proteomes" id="UP000051373"/>
    </source>
</evidence>
<reference evidence="2 3" key="1">
    <citation type="journal article" date="2015" name="Microbiome">
        <title>Genomic resolution of linkages in carbon, nitrogen, and sulfur cycling among widespread estuary sediment bacteria.</title>
        <authorList>
            <person name="Baker B.J."/>
            <person name="Lazar C.S."/>
            <person name="Teske A.P."/>
            <person name="Dick G.J."/>
        </authorList>
    </citation>
    <scope>NUCLEOTIDE SEQUENCE [LARGE SCALE GENOMIC DNA]</scope>
    <source>
        <strain evidence="2">SM23_42</strain>
    </source>
</reference>
<dbReference type="EMBL" id="LJUJ01000002">
    <property type="protein sequence ID" value="KPK64436.1"/>
    <property type="molecule type" value="Genomic_DNA"/>
</dbReference>
<gene>
    <name evidence="2" type="ORF">AMJ83_01605</name>
</gene>
<keyword evidence="1" id="KW-0472">Membrane</keyword>
<keyword evidence="1" id="KW-0812">Transmembrane</keyword>
<dbReference type="Proteomes" id="UP000051373">
    <property type="component" value="Unassembled WGS sequence"/>
</dbReference>
<keyword evidence="1" id="KW-1133">Transmembrane helix</keyword>
<sequence length="140" mass="15156">MASQLVGRYRIQCIRIIAIITLVFVLTFLLGCHSKDFIGRGEIEAYPQYPIFIVITVDGEVFEFESSAVLEDSIIKGTLKDGTSVEIALTRVNMVYAKRFDKSRTGAVCCFGVGTTTLLAILTVVGITALILFVGAAASL</sequence>
<accession>A0A0S8FWY1</accession>
<feature type="transmembrane region" description="Helical" evidence="1">
    <location>
        <begin position="108"/>
        <end position="138"/>
    </location>
</feature>
<evidence type="ECO:0000256" key="1">
    <source>
        <dbReference type="SAM" id="Phobius"/>
    </source>
</evidence>